<dbReference type="Proteomes" id="UP000185725">
    <property type="component" value="Unassembled WGS sequence"/>
</dbReference>
<proteinExistence type="predicted"/>
<evidence type="ECO:0000313" key="2">
    <source>
        <dbReference type="EMBL" id="SIR00267.1"/>
    </source>
</evidence>
<dbReference type="Proteomes" id="UP000255231">
    <property type="component" value="Unassembled WGS sequence"/>
</dbReference>
<dbReference type="EMBL" id="UFVS01000001">
    <property type="protein sequence ID" value="SUX43399.1"/>
    <property type="molecule type" value="Genomic_DNA"/>
</dbReference>
<protein>
    <submittedName>
        <fullName evidence="3">AhpC/TSA family</fullName>
    </submittedName>
    <submittedName>
        <fullName evidence="2">Peroxiredoxin</fullName>
    </submittedName>
</protein>
<evidence type="ECO:0000259" key="1">
    <source>
        <dbReference type="PROSITE" id="PS51352"/>
    </source>
</evidence>
<dbReference type="EMBL" id="FTMF01000011">
    <property type="protein sequence ID" value="SIR00267.1"/>
    <property type="molecule type" value="Genomic_DNA"/>
</dbReference>
<feature type="domain" description="Thioredoxin" evidence="1">
    <location>
        <begin position="10"/>
        <end position="158"/>
    </location>
</feature>
<sequence>MENNSDLNQISIGKPLPDWTLESIFGDAVPDKADFIGKPLLILIFSFGCPGCVGRAIPFANRNVYENGEKLNVLGIHSNFEGVDFTAAQFQKHKEDLFIRFPFYKDFKFNTTFLEYGAGGTPHWVVVNKNGIVEYSIFGSDPNNALLRLGYLIDELTEEDPSEKKQ</sequence>
<dbReference type="InterPro" id="IPR013766">
    <property type="entry name" value="Thioredoxin_domain"/>
</dbReference>
<dbReference type="KEGG" id="cil:EG358_06925"/>
<evidence type="ECO:0000313" key="4">
    <source>
        <dbReference type="Proteomes" id="UP000185725"/>
    </source>
</evidence>
<accession>A0A381F9Z4</accession>
<dbReference type="PANTHER" id="PTHR42852:SF13">
    <property type="entry name" value="PROTEIN DIPZ"/>
    <property type="match status" value="1"/>
</dbReference>
<keyword evidence="4" id="KW-1185">Reference proteome</keyword>
<evidence type="ECO:0000313" key="3">
    <source>
        <dbReference type="EMBL" id="SUX43399.1"/>
    </source>
</evidence>
<gene>
    <name evidence="3" type="ORF">NCTC13560_01991</name>
    <name evidence="2" type="ORF">SAMN05421682_11121</name>
</gene>
<dbReference type="PANTHER" id="PTHR42852">
    <property type="entry name" value="THIOL:DISULFIDE INTERCHANGE PROTEIN DSBE"/>
    <property type="match status" value="1"/>
</dbReference>
<dbReference type="Gene3D" id="3.40.30.10">
    <property type="entry name" value="Glutaredoxin"/>
    <property type="match status" value="1"/>
</dbReference>
<dbReference type="SUPFAM" id="SSF52833">
    <property type="entry name" value="Thioredoxin-like"/>
    <property type="match status" value="1"/>
</dbReference>
<dbReference type="OrthoDB" id="1352984at2"/>
<name>A0A381F9Z4_9FLAO</name>
<organism evidence="3 5">
    <name type="scientific">Chryseobacterium indoltheticum</name>
    <dbReference type="NCBI Taxonomy" id="254"/>
    <lineage>
        <taxon>Bacteria</taxon>
        <taxon>Pseudomonadati</taxon>
        <taxon>Bacteroidota</taxon>
        <taxon>Flavobacteriia</taxon>
        <taxon>Flavobacteriales</taxon>
        <taxon>Weeksellaceae</taxon>
        <taxon>Chryseobacterium group</taxon>
        <taxon>Chryseobacterium</taxon>
    </lineage>
</organism>
<evidence type="ECO:0000313" key="5">
    <source>
        <dbReference type="Proteomes" id="UP000255231"/>
    </source>
</evidence>
<dbReference type="GeneID" id="303673427"/>
<dbReference type="InterPro" id="IPR050553">
    <property type="entry name" value="Thioredoxin_ResA/DsbE_sf"/>
</dbReference>
<dbReference type="PROSITE" id="PS51352">
    <property type="entry name" value="THIOREDOXIN_2"/>
    <property type="match status" value="1"/>
</dbReference>
<dbReference type="InterPro" id="IPR036249">
    <property type="entry name" value="Thioredoxin-like_sf"/>
</dbReference>
<dbReference type="Pfam" id="PF00578">
    <property type="entry name" value="AhpC-TSA"/>
    <property type="match status" value="1"/>
</dbReference>
<dbReference type="GO" id="GO:0016491">
    <property type="term" value="F:oxidoreductase activity"/>
    <property type="evidence" value="ECO:0007669"/>
    <property type="project" value="InterPro"/>
</dbReference>
<reference evidence="2 4" key="1">
    <citation type="submission" date="2017-01" db="EMBL/GenBank/DDBJ databases">
        <authorList>
            <person name="Varghese N."/>
            <person name="Submissions S."/>
        </authorList>
    </citation>
    <scope>NUCLEOTIDE SEQUENCE [LARGE SCALE GENOMIC DNA]</scope>
    <source>
        <strain evidence="2 4">ATCC 27950</strain>
    </source>
</reference>
<dbReference type="InterPro" id="IPR000866">
    <property type="entry name" value="AhpC/TSA"/>
</dbReference>
<reference evidence="3 5" key="2">
    <citation type="submission" date="2018-06" db="EMBL/GenBank/DDBJ databases">
        <authorList>
            <consortium name="Pathogen Informatics"/>
            <person name="Doyle S."/>
        </authorList>
    </citation>
    <scope>NUCLEOTIDE SEQUENCE [LARGE SCALE GENOMIC DNA]</scope>
    <source>
        <strain evidence="3 5">NCTC13560</strain>
    </source>
</reference>
<dbReference type="GO" id="GO:0016209">
    <property type="term" value="F:antioxidant activity"/>
    <property type="evidence" value="ECO:0007669"/>
    <property type="project" value="InterPro"/>
</dbReference>
<dbReference type="AlphaFoldDB" id="A0A381F9Z4"/>
<dbReference type="RefSeq" id="WP_076561732.1">
    <property type="nucleotide sequence ID" value="NZ_CP033929.1"/>
</dbReference>